<gene>
    <name evidence="2" type="ORF">FHS18_003063</name>
</gene>
<sequence length="91" mass="10594">MAQRILISPDQMDGVANQFKQGAQQSQDLITRLNAQIEGMQGQWEGMTQQRFFQDFQQAKQTMRTFNETLLRIQTELNTIANRFRQADQQG</sequence>
<dbReference type="AlphaFoldDB" id="A0A7W5FN74"/>
<protein>
    <recommendedName>
        <fullName evidence="1">ESAT-6-like protein</fullName>
    </recommendedName>
</protein>
<dbReference type="EMBL" id="JACHXK010000006">
    <property type="protein sequence ID" value="MBB3110995.1"/>
    <property type="molecule type" value="Genomic_DNA"/>
</dbReference>
<keyword evidence="3" id="KW-1185">Reference proteome</keyword>
<proteinExistence type="inferred from homology"/>
<dbReference type="SUPFAM" id="SSF140453">
    <property type="entry name" value="EsxAB dimer-like"/>
    <property type="match status" value="1"/>
</dbReference>
<dbReference type="NCBIfam" id="TIGR03930">
    <property type="entry name" value="WXG100_ESAT6"/>
    <property type="match status" value="1"/>
</dbReference>
<dbReference type="Pfam" id="PF06013">
    <property type="entry name" value="WXG100"/>
    <property type="match status" value="1"/>
</dbReference>
<dbReference type="InterPro" id="IPR010310">
    <property type="entry name" value="T7SS_ESAT-6-like"/>
</dbReference>
<dbReference type="Gene3D" id="1.10.287.850">
    <property type="entry name" value="HP0062-like domain"/>
    <property type="match status" value="1"/>
</dbReference>
<comment type="similarity">
    <text evidence="1">Belongs to the WXG100 family.</text>
</comment>
<organism evidence="2 3">
    <name type="scientific">Paenibacillus phyllosphaerae</name>
    <dbReference type="NCBI Taxonomy" id="274593"/>
    <lineage>
        <taxon>Bacteria</taxon>
        <taxon>Bacillati</taxon>
        <taxon>Bacillota</taxon>
        <taxon>Bacilli</taxon>
        <taxon>Bacillales</taxon>
        <taxon>Paenibacillaceae</taxon>
        <taxon>Paenibacillus</taxon>
    </lineage>
</organism>
<reference evidence="2 3" key="1">
    <citation type="submission" date="2020-08" db="EMBL/GenBank/DDBJ databases">
        <title>Genomic Encyclopedia of Type Strains, Phase III (KMG-III): the genomes of soil and plant-associated and newly described type strains.</title>
        <authorList>
            <person name="Whitman W."/>
        </authorList>
    </citation>
    <scope>NUCLEOTIDE SEQUENCE [LARGE SCALE GENOMIC DNA]</scope>
    <source>
        <strain evidence="2 3">CECT 5862</strain>
    </source>
</reference>
<evidence type="ECO:0000313" key="3">
    <source>
        <dbReference type="Proteomes" id="UP000570361"/>
    </source>
</evidence>
<dbReference type="RefSeq" id="WP_183600893.1">
    <property type="nucleotide sequence ID" value="NZ_JACHXK010000006.1"/>
</dbReference>
<evidence type="ECO:0000313" key="2">
    <source>
        <dbReference type="EMBL" id="MBB3110995.1"/>
    </source>
</evidence>
<comment type="caution">
    <text evidence="2">The sequence shown here is derived from an EMBL/GenBank/DDBJ whole genome shotgun (WGS) entry which is preliminary data.</text>
</comment>
<accession>A0A7W5FN74</accession>
<dbReference type="Proteomes" id="UP000570361">
    <property type="component" value="Unassembled WGS sequence"/>
</dbReference>
<evidence type="ECO:0000256" key="1">
    <source>
        <dbReference type="RuleBase" id="RU362001"/>
    </source>
</evidence>
<dbReference type="InterPro" id="IPR036689">
    <property type="entry name" value="ESAT-6-like_sf"/>
</dbReference>
<name>A0A7W5FN74_9BACL</name>